<proteinExistence type="inferred from homology"/>
<comment type="similarity">
    <text evidence="1 4">Belongs to the yippee family.</text>
</comment>
<dbReference type="OrthoDB" id="6407410at2759"/>
<feature type="domain" description="Yippee" evidence="5">
    <location>
        <begin position="8"/>
        <end position="105"/>
    </location>
</feature>
<reference evidence="6 7" key="1">
    <citation type="journal article" date="2013" name="Proc. Natl. Acad. Sci. U.S.A.">
        <title>Fine-scale variation in meiotic recombination in Mimulus inferred from population shotgun sequencing.</title>
        <authorList>
            <person name="Hellsten U."/>
            <person name="Wright K.M."/>
            <person name="Jenkins J."/>
            <person name="Shu S."/>
            <person name="Yuan Y."/>
            <person name="Wessler S.R."/>
            <person name="Schmutz J."/>
            <person name="Willis J.H."/>
            <person name="Rokhsar D.S."/>
        </authorList>
    </citation>
    <scope>NUCLEOTIDE SEQUENCE [LARGE SCALE GENOMIC DNA]</scope>
    <source>
        <strain evidence="7">cv. DUN x IM62</strain>
    </source>
</reference>
<dbReference type="InterPro" id="IPR004910">
    <property type="entry name" value="Yippee/Mis18/Cereblon"/>
</dbReference>
<dbReference type="PROSITE" id="PS51792">
    <property type="entry name" value="YIPPEE"/>
    <property type="match status" value="1"/>
</dbReference>
<dbReference type="EMBL" id="KI630473">
    <property type="protein sequence ID" value="EYU38872.1"/>
    <property type="molecule type" value="Genomic_DNA"/>
</dbReference>
<sequence length="105" mass="12281">MGDLIGPRLYSCYNCRNHVALHDDIVSKEFQSQKGRAYLFSHAVNVFTGRKEDRQLMTGMHTVADINCRDCKQVLGWMYVKAYEDSQKYKEGKVVLEKYKIIREN</sequence>
<dbReference type="STRING" id="4155.A0A022RER0"/>
<accession>A0A022RER0</accession>
<evidence type="ECO:0000256" key="4">
    <source>
        <dbReference type="RuleBase" id="RU110713"/>
    </source>
</evidence>
<keyword evidence="3" id="KW-0862">Zinc</keyword>
<dbReference type="eggNOG" id="KOG3399">
    <property type="taxonomic scope" value="Eukaryota"/>
</dbReference>
<name>A0A022RER0_ERYGU</name>
<dbReference type="PhylomeDB" id="A0A022RER0"/>
<keyword evidence="7" id="KW-1185">Reference proteome</keyword>
<evidence type="ECO:0000256" key="2">
    <source>
        <dbReference type="ARBA" id="ARBA00022723"/>
    </source>
</evidence>
<gene>
    <name evidence="6" type="ORF">MIMGU_mgv1a016836mg</name>
</gene>
<evidence type="ECO:0000313" key="7">
    <source>
        <dbReference type="Proteomes" id="UP000030748"/>
    </source>
</evidence>
<dbReference type="GO" id="GO:0046872">
    <property type="term" value="F:metal ion binding"/>
    <property type="evidence" value="ECO:0007669"/>
    <property type="project" value="UniProtKB-KW"/>
</dbReference>
<dbReference type="Proteomes" id="UP000030748">
    <property type="component" value="Unassembled WGS sequence"/>
</dbReference>
<evidence type="ECO:0000256" key="1">
    <source>
        <dbReference type="ARBA" id="ARBA00005613"/>
    </source>
</evidence>
<evidence type="ECO:0000259" key="5">
    <source>
        <dbReference type="PROSITE" id="PS51792"/>
    </source>
</evidence>
<keyword evidence="2" id="KW-0479">Metal-binding</keyword>
<protein>
    <recommendedName>
        <fullName evidence="4">Protein yippee-like</fullName>
    </recommendedName>
</protein>
<organism evidence="6 7">
    <name type="scientific">Erythranthe guttata</name>
    <name type="common">Yellow monkey flower</name>
    <name type="synonym">Mimulus guttatus</name>
    <dbReference type="NCBI Taxonomy" id="4155"/>
    <lineage>
        <taxon>Eukaryota</taxon>
        <taxon>Viridiplantae</taxon>
        <taxon>Streptophyta</taxon>
        <taxon>Embryophyta</taxon>
        <taxon>Tracheophyta</taxon>
        <taxon>Spermatophyta</taxon>
        <taxon>Magnoliopsida</taxon>
        <taxon>eudicotyledons</taxon>
        <taxon>Gunneridae</taxon>
        <taxon>Pentapetalae</taxon>
        <taxon>asterids</taxon>
        <taxon>lamiids</taxon>
        <taxon>Lamiales</taxon>
        <taxon>Phrymaceae</taxon>
        <taxon>Erythranthe</taxon>
    </lineage>
</organism>
<dbReference type="Pfam" id="PF03226">
    <property type="entry name" value="Yippee-Mis18"/>
    <property type="match status" value="1"/>
</dbReference>
<evidence type="ECO:0000256" key="3">
    <source>
        <dbReference type="ARBA" id="ARBA00022833"/>
    </source>
</evidence>
<dbReference type="InterPro" id="IPR039058">
    <property type="entry name" value="Yippee_fam"/>
</dbReference>
<dbReference type="AlphaFoldDB" id="A0A022RER0"/>
<evidence type="ECO:0000313" key="6">
    <source>
        <dbReference type="EMBL" id="EYU38872.1"/>
    </source>
</evidence>
<dbReference type="OMA" id="RYIKAYE"/>
<dbReference type="KEGG" id="egt:105956322"/>
<dbReference type="InterPro" id="IPR034751">
    <property type="entry name" value="Yippee"/>
</dbReference>
<dbReference type="PANTHER" id="PTHR13848">
    <property type="entry name" value="PROTEIN YIPPEE-LIKE CG15309-RELATED"/>
    <property type="match status" value="1"/>
</dbReference>